<dbReference type="AlphaFoldDB" id="A0A914B0E6"/>
<dbReference type="GO" id="GO:0008113">
    <property type="term" value="F:peptide-methionine (S)-S-oxide reductase activity"/>
    <property type="evidence" value="ECO:0007669"/>
    <property type="project" value="UniProtKB-EC"/>
</dbReference>
<dbReference type="InterPro" id="IPR002569">
    <property type="entry name" value="Met_Sox_Rdtase_MsrA_dom"/>
</dbReference>
<comment type="similarity">
    <text evidence="1">Belongs to the MsrA Met sulfoxide reductase family.</text>
</comment>
<dbReference type="OrthoDB" id="77405at2759"/>
<dbReference type="InterPro" id="IPR036509">
    <property type="entry name" value="Met_Sox_Rdtase_MsrA_sf"/>
</dbReference>
<dbReference type="EC" id="1.8.4.11" evidence="2"/>
<dbReference type="PANTHER" id="PTHR43774">
    <property type="entry name" value="PEPTIDE METHIONINE SULFOXIDE REDUCTASE"/>
    <property type="match status" value="1"/>
</dbReference>
<dbReference type="Gene3D" id="3.30.1060.10">
    <property type="entry name" value="Peptide methionine sulphoxide reductase MsrA"/>
    <property type="match status" value="1"/>
</dbReference>
<accession>A0A914B0E6</accession>
<evidence type="ECO:0000256" key="2">
    <source>
        <dbReference type="ARBA" id="ARBA00012502"/>
    </source>
</evidence>
<feature type="domain" description="Selenoprotein methionine sulfoxide reductase A helical" evidence="6">
    <location>
        <begin position="144"/>
        <end position="183"/>
    </location>
</feature>
<dbReference type="PANTHER" id="PTHR43774:SF1">
    <property type="entry name" value="PEPTIDE METHIONINE SULFOXIDE REDUCTASE MSRA 2"/>
    <property type="match status" value="1"/>
</dbReference>
<evidence type="ECO:0000256" key="3">
    <source>
        <dbReference type="ARBA" id="ARBA00023002"/>
    </source>
</evidence>
<evidence type="ECO:0000313" key="7">
    <source>
        <dbReference type="EnsemblMetazoa" id="XP_038069870.1"/>
    </source>
</evidence>
<dbReference type="OMA" id="QCFWGAE"/>
<feature type="domain" description="Peptide methionine sulphoxide reductase MsrA" evidence="5">
    <location>
        <begin position="1"/>
        <end position="130"/>
    </location>
</feature>
<dbReference type="Pfam" id="PF01625">
    <property type="entry name" value="PMSR"/>
    <property type="match status" value="1"/>
</dbReference>
<dbReference type="EnsemblMetazoa" id="XM_038213942.1">
    <property type="protein sequence ID" value="XP_038069870.1"/>
    <property type="gene ID" value="LOC119739112"/>
</dbReference>
<keyword evidence="3" id="KW-0560">Oxidoreductase</keyword>
<evidence type="ECO:0000259" key="6">
    <source>
        <dbReference type="Pfam" id="PF20939"/>
    </source>
</evidence>
<keyword evidence="8" id="KW-1185">Reference proteome</keyword>
<dbReference type="Proteomes" id="UP000887568">
    <property type="component" value="Unplaced"/>
</dbReference>
<dbReference type="SUPFAM" id="SSF55068">
    <property type="entry name" value="Peptide methionine sulfoxide reductase"/>
    <property type="match status" value="1"/>
</dbReference>
<protein>
    <recommendedName>
        <fullName evidence="2">peptide-methionine (S)-S-oxide reductase</fullName>
        <ecNumber evidence="2">1.8.4.11</ecNumber>
    </recommendedName>
    <alternativeName>
        <fullName evidence="4">Peptide-methionine (S)-S-oxide reductase</fullName>
    </alternativeName>
</protein>
<dbReference type="FunFam" id="3.30.1060.10:FF:000004">
    <property type="entry name" value="Peptide methionine sulfoxide reductase A5"/>
    <property type="match status" value="1"/>
</dbReference>
<evidence type="ECO:0000259" key="5">
    <source>
        <dbReference type="Pfam" id="PF01625"/>
    </source>
</evidence>
<dbReference type="Pfam" id="PF20939">
    <property type="entry name" value="MsrA_helical"/>
    <property type="match status" value="1"/>
</dbReference>
<dbReference type="InterPro" id="IPR049006">
    <property type="entry name" value="MsrA_helical"/>
</dbReference>
<organism evidence="7 8">
    <name type="scientific">Patiria miniata</name>
    <name type="common">Bat star</name>
    <name type="synonym">Asterina miniata</name>
    <dbReference type="NCBI Taxonomy" id="46514"/>
    <lineage>
        <taxon>Eukaryota</taxon>
        <taxon>Metazoa</taxon>
        <taxon>Echinodermata</taxon>
        <taxon>Eleutherozoa</taxon>
        <taxon>Asterozoa</taxon>
        <taxon>Asteroidea</taxon>
        <taxon>Valvatacea</taxon>
        <taxon>Valvatida</taxon>
        <taxon>Asterinidae</taxon>
        <taxon>Patiria</taxon>
    </lineage>
</organism>
<evidence type="ECO:0000313" key="8">
    <source>
        <dbReference type="Proteomes" id="UP000887568"/>
    </source>
</evidence>
<sequence length="191" mass="22052">FWFPEAQFGCAKGIIHTRVGYTGGTKKSPTYHSLGDHTETIQVEFDPKQTNYETILTIFWNNHDSTACSSRQYMSAIFYHSEEQKQVAEKTKEEHQKKVTRPIQTRIKLAETFYDAEDYHQKYMLRHHQGLLKSLSLSPKQIITSHVAARLNGYLGGFGMLKNLELEVDNLGLNEEQLEYVRKKVKMGGHN</sequence>
<name>A0A914B0E6_PATMI</name>
<reference evidence="7" key="1">
    <citation type="submission" date="2022-11" db="UniProtKB">
        <authorList>
            <consortium name="EnsemblMetazoa"/>
        </authorList>
    </citation>
    <scope>IDENTIFICATION</scope>
</reference>
<proteinExistence type="inferred from homology"/>
<evidence type="ECO:0000256" key="1">
    <source>
        <dbReference type="ARBA" id="ARBA00005591"/>
    </source>
</evidence>
<dbReference type="GeneID" id="119739112"/>
<evidence type="ECO:0000256" key="4">
    <source>
        <dbReference type="ARBA" id="ARBA00030643"/>
    </source>
</evidence>
<dbReference type="RefSeq" id="XP_038069870.1">
    <property type="nucleotide sequence ID" value="XM_038213942.1"/>
</dbReference>